<feature type="compositionally biased region" description="Low complexity" evidence="1">
    <location>
        <begin position="207"/>
        <end position="216"/>
    </location>
</feature>
<feature type="chain" id="PRO_5036138381" evidence="2">
    <location>
        <begin position="18"/>
        <end position="225"/>
    </location>
</feature>
<dbReference type="EMBL" id="VDEP01000368">
    <property type="protein sequence ID" value="KAA1096976.1"/>
    <property type="molecule type" value="Genomic_DNA"/>
</dbReference>
<feature type="region of interest" description="Disordered" evidence="1">
    <location>
        <begin position="53"/>
        <end position="118"/>
    </location>
</feature>
<organism evidence="4 5">
    <name type="scientific">Puccinia graminis f. sp. tritici</name>
    <dbReference type="NCBI Taxonomy" id="56615"/>
    <lineage>
        <taxon>Eukaryota</taxon>
        <taxon>Fungi</taxon>
        <taxon>Dikarya</taxon>
        <taxon>Basidiomycota</taxon>
        <taxon>Pucciniomycotina</taxon>
        <taxon>Pucciniomycetes</taxon>
        <taxon>Pucciniales</taxon>
        <taxon>Pucciniaceae</taxon>
        <taxon>Puccinia</taxon>
    </lineage>
</organism>
<gene>
    <name evidence="3" type="ORF">PGTUg99_002048</name>
    <name evidence="4" type="ORF">PGTUg99_009315</name>
</gene>
<comment type="caution">
    <text evidence="4">The sequence shown here is derived from an EMBL/GenBank/DDBJ whole genome shotgun (WGS) entry which is preliminary data.</text>
</comment>
<evidence type="ECO:0000313" key="5">
    <source>
        <dbReference type="Proteomes" id="UP000325313"/>
    </source>
</evidence>
<feature type="signal peptide" evidence="2">
    <location>
        <begin position="1"/>
        <end position="17"/>
    </location>
</feature>
<feature type="region of interest" description="Disordered" evidence="1">
    <location>
        <begin position="163"/>
        <end position="225"/>
    </location>
</feature>
<evidence type="ECO:0000313" key="4">
    <source>
        <dbReference type="EMBL" id="KAA1138434.1"/>
    </source>
</evidence>
<dbReference type="AlphaFoldDB" id="A0A5B0SP85"/>
<evidence type="ECO:0000256" key="2">
    <source>
        <dbReference type="SAM" id="SignalP"/>
    </source>
</evidence>
<protein>
    <submittedName>
        <fullName evidence="4">Uncharacterized protein</fullName>
    </submittedName>
</protein>
<dbReference type="EMBL" id="VDEP01000002">
    <property type="protein sequence ID" value="KAA1138434.1"/>
    <property type="molecule type" value="Genomic_DNA"/>
</dbReference>
<feature type="compositionally biased region" description="Low complexity" evidence="1">
    <location>
        <begin position="64"/>
        <end position="77"/>
    </location>
</feature>
<evidence type="ECO:0000313" key="3">
    <source>
        <dbReference type="EMBL" id="KAA1096976.1"/>
    </source>
</evidence>
<accession>A0A5B0SP85</accession>
<proteinExistence type="predicted"/>
<name>A0A5B0SP85_PUCGR</name>
<reference evidence="4 5" key="1">
    <citation type="submission" date="2019-05" db="EMBL/GenBank/DDBJ databases">
        <title>Emergence of the Ug99 lineage of the wheat stem rust pathogen through somatic hybridization.</title>
        <authorList>
            <person name="Li F."/>
            <person name="Upadhyaya N.M."/>
            <person name="Sperschneider J."/>
            <person name="Matny O."/>
            <person name="Nguyen-Phuc H."/>
            <person name="Mago R."/>
            <person name="Raley C."/>
            <person name="Miller M.E."/>
            <person name="Silverstein K.A.T."/>
            <person name="Henningsen E."/>
            <person name="Hirsch C.D."/>
            <person name="Visser B."/>
            <person name="Pretorius Z.A."/>
            <person name="Steffenson B.J."/>
            <person name="Schwessinger B."/>
            <person name="Dodds P.N."/>
            <person name="Figueroa M."/>
        </authorList>
    </citation>
    <scope>NUCLEOTIDE SEQUENCE [LARGE SCALE GENOMIC DNA]</scope>
    <source>
        <strain evidence="4 5">Ug99</strain>
    </source>
</reference>
<sequence>MHCSFLLVVLLAAVTIARPDGDGLQRFNQDVRVGHGAGRGRGRRALIPLDIGSDVHKSNGGTPLGSLASSLMSSGDSVKPDSKEAAGEQYRPSARPMHLSGQTEADSRAGKGDMGGMIGKRDGIFPSFALHGNRNKMGLDSLEGTTGLGDQLMGLGGSRALNGLGDSAMSQGRPRGTDGYEDSMAANDPSPRKSSLAKYGSHSEIPDSSNDDSGYGSDEGQGSGL</sequence>
<dbReference type="Proteomes" id="UP000325313">
    <property type="component" value="Unassembled WGS sequence"/>
</dbReference>
<keyword evidence="2" id="KW-0732">Signal</keyword>
<evidence type="ECO:0000256" key="1">
    <source>
        <dbReference type="SAM" id="MobiDB-lite"/>
    </source>
</evidence>